<proteinExistence type="predicted"/>
<protein>
    <submittedName>
        <fullName evidence="1">Uncharacterized protein</fullName>
    </submittedName>
</protein>
<sequence>ELKRAQIEFIKKNSWKTRYRQQGGQCKYCDQCTSELICGRFIVGNNDIILMTKLINSAVKDPRISPETIVLQAIRLGI</sequence>
<feature type="non-terminal residue" evidence="1">
    <location>
        <position position="1"/>
    </location>
</feature>
<dbReference type="Proteomes" id="UP001208570">
    <property type="component" value="Unassembled WGS sequence"/>
</dbReference>
<reference evidence="1" key="1">
    <citation type="journal article" date="2023" name="Mol. Biol. Evol.">
        <title>Third-Generation Sequencing Reveals the Adaptive Role of the Epigenome in Three Deep-Sea Polychaetes.</title>
        <authorList>
            <person name="Perez M."/>
            <person name="Aroh O."/>
            <person name="Sun Y."/>
            <person name="Lan Y."/>
            <person name="Juniper S.K."/>
            <person name="Young C.R."/>
            <person name="Angers B."/>
            <person name="Qian P.Y."/>
        </authorList>
    </citation>
    <scope>NUCLEOTIDE SEQUENCE</scope>
    <source>
        <strain evidence="1">P08H-3</strain>
    </source>
</reference>
<evidence type="ECO:0000313" key="1">
    <source>
        <dbReference type="EMBL" id="KAK2143059.1"/>
    </source>
</evidence>
<gene>
    <name evidence="1" type="ORF">LSH36_881g00000</name>
</gene>
<organism evidence="1 2">
    <name type="scientific">Paralvinella palmiformis</name>
    <dbReference type="NCBI Taxonomy" id="53620"/>
    <lineage>
        <taxon>Eukaryota</taxon>
        <taxon>Metazoa</taxon>
        <taxon>Spiralia</taxon>
        <taxon>Lophotrochozoa</taxon>
        <taxon>Annelida</taxon>
        <taxon>Polychaeta</taxon>
        <taxon>Sedentaria</taxon>
        <taxon>Canalipalpata</taxon>
        <taxon>Terebellida</taxon>
        <taxon>Terebelliformia</taxon>
        <taxon>Alvinellidae</taxon>
        <taxon>Paralvinella</taxon>
    </lineage>
</organism>
<dbReference type="EMBL" id="JAODUP010000881">
    <property type="protein sequence ID" value="KAK2143059.1"/>
    <property type="molecule type" value="Genomic_DNA"/>
</dbReference>
<keyword evidence="2" id="KW-1185">Reference proteome</keyword>
<dbReference type="AlphaFoldDB" id="A0AAD9IYI5"/>
<evidence type="ECO:0000313" key="2">
    <source>
        <dbReference type="Proteomes" id="UP001208570"/>
    </source>
</evidence>
<accession>A0AAD9IYI5</accession>
<name>A0AAD9IYI5_9ANNE</name>
<comment type="caution">
    <text evidence="1">The sequence shown here is derived from an EMBL/GenBank/DDBJ whole genome shotgun (WGS) entry which is preliminary data.</text>
</comment>